<organism evidence="2 3">
    <name type="scientific">Kitasatospora kazusensis</name>
    <dbReference type="NCBI Taxonomy" id="407974"/>
    <lineage>
        <taxon>Bacteria</taxon>
        <taxon>Bacillati</taxon>
        <taxon>Actinomycetota</taxon>
        <taxon>Actinomycetes</taxon>
        <taxon>Kitasatosporales</taxon>
        <taxon>Streptomycetaceae</taxon>
        <taxon>Kitasatospora</taxon>
    </lineage>
</organism>
<sequence>MQIHRTAHPSNFTVLPNAVLQHRDLSLTARGLLGYLVSLPDNTHTTVQTITEGTAEGRVRVRDAMKELETAGYVTRVRHQHPTTGLWATDLHVFDVPTAETSTVQNPTDSNPGARTVGCSPKGVKNPGKNPPTPAPRDEEPAERADDEGGREEAPQQEDQAIGQAAAALARLGQAEPKLRLGAAEALRIAPLAAEWLARGVSAADLTAVLSTGLPTAVHSAAALITDRLTRKMPAVPQPKAPAPERHECAKCQAPGLSRPGICPSCATLATPEPSAPVHDSGEASGLLAEIRARRDAGTFAKGAKVRQPLGASVQS</sequence>
<feature type="region of interest" description="Disordered" evidence="1">
    <location>
        <begin position="100"/>
        <end position="163"/>
    </location>
</feature>
<evidence type="ECO:0000256" key="1">
    <source>
        <dbReference type="SAM" id="MobiDB-lite"/>
    </source>
</evidence>
<feature type="compositionally biased region" description="Polar residues" evidence="1">
    <location>
        <begin position="100"/>
        <end position="113"/>
    </location>
</feature>
<name>A0ABP5L6R3_9ACTN</name>
<evidence type="ECO:0000313" key="3">
    <source>
        <dbReference type="Proteomes" id="UP001422759"/>
    </source>
</evidence>
<gene>
    <name evidence="2" type="ORF">GCM10009760_25850</name>
</gene>
<reference evidence="3" key="1">
    <citation type="journal article" date="2019" name="Int. J. Syst. Evol. Microbiol.">
        <title>The Global Catalogue of Microorganisms (GCM) 10K type strain sequencing project: providing services to taxonomists for standard genome sequencing and annotation.</title>
        <authorList>
            <consortium name="The Broad Institute Genomics Platform"/>
            <consortium name="The Broad Institute Genome Sequencing Center for Infectious Disease"/>
            <person name="Wu L."/>
            <person name="Ma J."/>
        </authorList>
    </citation>
    <scope>NUCLEOTIDE SEQUENCE [LARGE SCALE GENOMIC DNA]</scope>
    <source>
        <strain evidence="3">JCM 14560</strain>
    </source>
</reference>
<proteinExistence type="predicted"/>
<evidence type="ECO:0008006" key="4">
    <source>
        <dbReference type="Google" id="ProtNLM"/>
    </source>
</evidence>
<keyword evidence="3" id="KW-1185">Reference proteome</keyword>
<dbReference type="Proteomes" id="UP001422759">
    <property type="component" value="Unassembled WGS sequence"/>
</dbReference>
<accession>A0ABP5L6R3</accession>
<dbReference type="EMBL" id="BAAANT010000012">
    <property type="protein sequence ID" value="GAA2141558.1"/>
    <property type="molecule type" value="Genomic_DNA"/>
</dbReference>
<comment type="caution">
    <text evidence="2">The sequence shown here is derived from an EMBL/GenBank/DDBJ whole genome shotgun (WGS) entry which is preliminary data.</text>
</comment>
<protein>
    <recommendedName>
        <fullName evidence="4">Helix-turn-helix domain-containing protein</fullName>
    </recommendedName>
</protein>
<feature type="compositionally biased region" description="Basic and acidic residues" evidence="1">
    <location>
        <begin position="136"/>
        <end position="154"/>
    </location>
</feature>
<dbReference type="RefSeq" id="WP_344464195.1">
    <property type="nucleotide sequence ID" value="NZ_BAAANT010000012.1"/>
</dbReference>
<evidence type="ECO:0000313" key="2">
    <source>
        <dbReference type="EMBL" id="GAA2141558.1"/>
    </source>
</evidence>